<dbReference type="InterPro" id="IPR006179">
    <property type="entry name" value="5_nucleotidase/apyrase"/>
</dbReference>
<evidence type="ECO:0000259" key="2">
    <source>
        <dbReference type="Pfam" id="PF02872"/>
    </source>
</evidence>
<dbReference type="PANTHER" id="PTHR11575">
    <property type="entry name" value="5'-NUCLEOTIDASE-RELATED"/>
    <property type="match status" value="1"/>
</dbReference>
<gene>
    <name evidence="3" type="ORF">ACFPJ5_12820</name>
</gene>
<dbReference type="Gene3D" id="3.90.780.10">
    <property type="entry name" value="5'-Nucleotidase, C-terminal domain"/>
    <property type="match status" value="1"/>
</dbReference>
<dbReference type="EMBL" id="JBHSKX010000002">
    <property type="protein sequence ID" value="MFC5367815.1"/>
    <property type="molecule type" value="Genomic_DNA"/>
</dbReference>
<dbReference type="InterPro" id="IPR006146">
    <property type="entry name" value="5'-Nucleotdase_CS"/>
</dbReference>
<dbReference type="PROSITE" id="PS00786">
    <property type="entry name" value="5_NUCLEOTIDASE_2"/>
    <property type="match status" value="1"/>
</dbReference>
<dbReference type="Proteomes" id="UP001596201">
    <property type="component" value="Unassembled WGS sequence"/>
</dbReference>
<dbReference type="PANTHER" id="PTHR11575:SF24">
    <property type="entry name" value="5'-NUCLEOTIDASE"/>
    <property type="match status" value="1"/>
</dbReference>
<feature type="compositionally biased region" description="Polar residues" evidence="1">
    <location>
        <begin position="32"/>
        <end position="42"/>
    </location>
</feature>
<feature type="domain" description="5'-Nucleotidase C-terminal" evidence="2">
    <location>
        <begin position="357"/>
        <end position="517"/>
    </location>
</feature>
<comment type="caution">
    <text evidence="3">The sequence shown here is derived from an EMBL/GenBank/DDBJ whole genome shotgun (WGS) entry which is preliminary data.</text>
</comment>
<sequence>MRRTLVHLILIGCLVTAGFAPVAGTAIATDASTTHQTPTATDVSPAPVAADTTTNTTNASTADASATETQTVTLLTYNDVQTAAAEDGSFPRMVTAIEERRAATDNPTVVAGAGDQIGPHALSPISAYRAPVDVLNTVQPDADVIGNHEFDYGLQEIDNVTRDSEFPWLASNLVNSTTGEPFSGTENYTVVERDGVKVGFIGLVDRGATYGKTNIDFAAEGITLEDYTQDGPETARYLKQQKDVDVVVALAHTGVPDAKELARADEGAIDVIAVGDDEQFYPPQETSGTVITEAEARADYLGELNLTVENGDVTAWNGRLIDTSTYAKNETASRIITDYRSEVSLDSTVTVSETKLDARFATNYHRESNYGNLITDAMRAEADADVAITNAGGIRSNSQYGPGPITGGDVFNTLPFPNTLVTVELTGAELKETLASQVVTLESDTGQQFGEEISQQTSGVRFEWVPHENASPQIRDVYVNRAGPDEPADWEKLDEDATYEVAVNNFMAAGGSGYPLADEPRVEESDKLIATVVVDYLEARDTVNPQVEGRMERVDSDASDAEVRADGNGKVVLTLDAPSDVESVEADSFTLTAKAAGVGSVQAEKVVFDAEDDRLVVRFDDAQLANYVNGDDAELDLYGEYESSQYEFVYFEHARLNADITVESAEKGTQKGNAGNGKQNAVAAPTATATAVVA</sequence>
<dbReference type="AlphaFoldDB" id="A0ABD5RCS2"/>
<dbReference type="InterPro" id="IPR008334">
    <property type="entry name" value="5'-Nucleotdase_C"/>
</dbReference>
<dbReference type="InterPro" id="IPR036907">
    <property type="entry name" value="5'-Nucleotdase_C_sf"/>
</dbReference>
<dbReference type="Gene3D" id="3.60.21.10">
    <property type="match status" value="1"/>
</dbReference>
<dbReference type="RefSeq" id="WP_227230062.1">
    <property type="nucleotide sequence ID" value="NZ_JAJCVJ010000002.1"/>
</dbReference>
<dbReference type="SUPFAM" id="SSF56300">
    <property type="entry name" value="Metallo-dependent phosphatases"/>
    <property type="match status" value="1"/>
</dbReference>
<dbReference type="Pfam" id="PF02872">
    <property type="entry name" value="5_nucleotid_C"/>
    <property type="match status" value="1"/>
</dbReference>
<evidence type="ECO:0000313" key="3">
    <source>
        <dbReference type="EMBL" id="MFC5367815.1"/>
    </source>
</evidence>
<dbReference type="SUPFAM" id="SSF55816">
    <property type="entry name" value="5'-nucleotidase (syn. UDP-sugar hydrolase), C-terminal domain"/>
    <property type="match status" value="1"/>
</dbReference>
<evidence type="ECO:0000313" key="4">
    <source>
        <dbReference type="Proteomes" id="UP001596201"/>
    </source>
</evidence>
<dbReference type="InterPro" id="IPR029052">
    <property type="entry name" value="Metallo-depent_PP-like"/>
</dbReference>
<dbReference type="PRINTS" id="PR01607">
    <property type="entry name" value="APYRASEFAMLY"/>
</dbReference>
<name>A0ABD5RCS2_9EURY</name>
<accession>A0ABD5RCS2</accession>
<feature type="region of interest" description="Disordered" evidence="1">
    <location>
        <begin position="32"/>
        <end position="66"/>
    </location>
</feature>
<reference evidence="3 4" key="1">
    <citation type="journal article" date="2019" name="Int. J. Syst. Evol. Microbiol.">
        <title>The Global Catalogue of Microorganisms (GCM) 10K type strain sequencing project: providing services to taxonomists for standard genome sequencing and annotation.</title>
        <authorList>
            <consortium name="The Broad Institute Genomics Platform"/>
            <consortium name="The Broad Institute Genome Sequencing Center for Infectious Disease"/>
            <person name="Wu L."/>
            <person name="Ma J."/>
        </authorList>
    </citation>
    <scope>NUCLEOTIDE SEQUENCE [LARGE SCALE GENOMIC DNA]</scope>
    <source>
        <strain evidence="3 4">CGMCC 1.12237</strain>
    </source>
</reference>
<keyword evidence="4" id="KW-1185">Reference proteome</keyword>
<evidence type="ECO:0000256" key="1">
    <source>
        <dbReference type="SAM" id="MobiDB-lite"/>
    </source>
</evidence>
<organism evidence="3 4">
    <name type="scientific">Salinirubrum litoreum</name>
    <dbReference type="NCBI Taxonomy" id="1126234"/>
    <lineage>
        <taxon>Archaea</taxon>
        <taxon>Methanobacteriati</taxon>
        <taxon>Methanobacteriota</taxon>
        <taxon>Stenosarchaea group</taxon>
        <taxon>Halobacteria</taxon>
        <taxon>Halobacteriales</taxon>
        <taxon>Haloferacaceae</taxon>
        <taxon>Salinirubrum</taxon>
    </lineage>
</organism>
<feature type="compositionally biased region" description="Low complexity" evidence="1">
    <location>
        <begin position="49"/>
        <end position="66"/>
    </location>
</feature>
<protein>
    <submittedName>
        <fullName evidence="3">Bifunctional metallophosphatase/5'-nucleotidase</fullName>
    </submittedName>
</protein>
<proteinExistence type="predicted"/>